<dbReference type="Proteomes" id="UP000822476">
    <property type="component" value="Unassembled WGS sequence"/>
</dbReference>
<proteinExistence type="predicted"/>
<keyword evidence="2" id="KW-1185">Reference proteome</keyword>
<feature type="non-terminal residue" evidence="1">
    <location>
        <position position="143"/>
    </location>
</feature>
<name>A0A8S9YUJ6_9TREM</name>
<reference evidence="1" key="1">
    <citation type="submission" date="2019-07" db="EMBL/GenBank/DDBJ databases">
        <title>Annotation for the trematode Paragonimus miyazaki's.</title>
        <authorList>
            <person name="Choi Y.-J."/>
        </authorList>
    </citation>
    <scope>NUCLEOTIDE SEQUENCE</scope>
    <source>
        <strain evidence="1">Japan</strain>
    </source>
</reference>
<organism evidence="1 2">
    <name type="scientific">Paragonimus skrjabini miyazakii</name>
    <dbReference type="NCBI Taxonomy" id="59628"/>
    <lineage>
        <taxon>Eukaryota</taxon>
        <taxon>Metazoa</taxon>
        <taxon>Spiralia</taxon>
        <taxon>Lophotrochozoa</taxon>
        <taxon>Platyhelminthes</taxon>
        <taxon>Trematoda</taxon>
        <taxon>Digenea</taxon>
        <taxon>Plagiorchiida</taxon>
        <taxon>Troglotremata</taxon>
        <taxon>Troglotrematidae</taxon>
        <taxon>Paragonimus</taxon>
    </lineage>
</organism>
<evidence type="ECO:0000313" key="2">
    <source>
        <dbReference type="Proteomes" id="UP000822476"/>
    </source>
</evidence>
<protein>
    <submittedName>
        <fullName evidence="1">Uncharacterized protein</fullName>
    </submittedName>
</protein>
<gene>
    <name evidence="1" type="ORF">EG68_06335</name>
</gene>
<comment type="caution">
    <text evidence="1">The sequence shown here is derived from an EMBL/GenBank/DDBJ whole genome shotgun (WGS) entry which is preliminary data.</text>
</comment>
<accession>A0A8S9YUJ6</accession>
<dbReference type="AlphaFoldDB" id="A0A8S9YUJ6"/>
<evidence type="ECO:0000313" key="1">
    <source>
        <dbReference type="EMBL" id="KAF7256723.1"/>
    </source>
</evidence>
<dbReference type="EMBL" id="JTDE01002899">
    <property type="protein sequence ID" value="KAF7256723.1"/>
    <property type="molecule type" value="Genomic_DNA"/>
</dbReference>
<sequence>FYPKFLHRTDSGEIQTARPFTDILTTGDSTVLTDSQHLLVDNQNSTLSSPTDTVYVQIWMNHRKQDCGPNVTTTCLLHITDLVVNSCVQSFWYICSVAHPVTHLKTVTTPFDYGVQFVRAEERPSYACLLKRYKHIYLFSVNV</sequence>